<evidence type="ECO:0000313" key="7">
    <source>
        <dbReference type="EMBL" id="AYG59171.1"/>
    </source>
</evidence>
<comment type="subcellular location">
    <subcellularLocation>
        <location evidence="1">Cell envelope</location>
    </subcellularLocation>
</comment>
<dbReference type="Gene3D" id="2.40.30.170">
    <property type="match status" value="1"/>
</dbReference>
<dbReference type="InterPro" id="IPR058633">
    <property type="entry name" value="EmrA/FarA_HH"/>
</dbReference>
<dbReference type="InterPro" id="IPR058636">
    <property type="entry name" value="Beta-barrel_YknX"/>
</dbReference>
<dbReference type="Gene3D" id="2.40.50.100">
    <property type="match status" value="1"/>
</dbReference>
<dbReference type="GO" id="GO:0030313">
    <property type="term" value="C:cell envelope"/>
    <property type="evidence" value="ECO:0007669"/>
    <property type="project" value="UniProtKB-SubCell"/>
</dbReference>
<accession>A0A387FTQ5</accession>
<dbReference type="SUPFAM" id="SSF111369">
    <property type="entry name" value="HlyD-like secretion proteins"/>
    <property type="match status" value="1"/>
</dbReference>
<feature type="domain" description="YknX-like beta-barrel" evidence="6">
    <location>
        <begin position="299"/>
        <end position="386"/>
    </location>
</feature>
<keyword evidence="4" id="KW-1133">Transmembrane helix</keyword>
<dbReference type="RefSeq" id="WP_120704193.1">
    <property type="nucleotide sequence ID" value="NZ_CP032694.1"/>
</dbReference>
<keyword evidence="4" id="KW-0472">Membrane</keyword>
<dbReference type="InterPro" id="IPR050739">
    <property type="entry name" value="MFP"/>
</dbReference>
<evidence type="ECO:0000256" key="1">
    <source>
        <dbReference type="ARBA" id="ARBA00004196"/>
    </source>
</evidence>
<organism evidence="7 8">
    <name type="scientific">Rhizobium jaguaris</name>
    <dbReference type="NCBI Taxonomy" id="1312183"/>
    <lineage>
        <taxon>Bacteria</taxon>
        <taxon>Pseudomonadati</taxon>
        <taxon>Pseudomonadota</taxon>
        <taxon>Alphaproteobacteria</taxon>
        <taxon>Hyphomicrobiales</taxon>
        <taxon>Rhizobiaceae</taxon>
        <taxon>Rhizobium/Agrobacterium group</taxon>
        <taxon>Rhizobium</taxon>
    </lineage>
</organism>
<dbReference type="PANTHER" id="PTHR30386">
    <property type="entry name" value="MEMBRANE FUSION SUBUNIT OF EMRAB-TOLC MULTIDRUG EFFLUX PUMP"/>
    <property type="match status" value="1"/>
</dbReference>
<keyword evidence="2" id="KW-0175">Coiled coil</keyword>
<dbReference type="KEGG" id="rjg:CCGE525_10505"/>
<keyword evidence="8" id="KW-1185">Reference proteome</keyword>
<dbReference type="OrthoDB" id="9811754at2"/>
<evidence type="ECO:0000256" key="4">
    <source>
        <dbReference type="SAM" id="Phobius"/>
    </source>
</evidence>
<evidence type="ECO:0000259" key="6">
    <source>
        <dbReference type="Pfam" id="PF25990"/>
    </source>
</evidence>
<dbReference type="Proteomes" id="UP000282195">
    <property type="component" value="Chromosome"/>
</dbReference>
<dbReference type="Pfam" id="PF25885">
    <property type="entry name" value="HH_EMRA"/>
    <property type="match status" value="1"/>
</dbReference>
<name>A0A387FTQ5_9HYPH</name>
<feature type="compositionally biased region" description="Polar residues" evidence="3">
    <location>
        <begin position="1"/>
        <end position="28"/>
    </location>
</feature>
<protein>
    <submittedName>
        <fullName evidence="7">HlyD family secretion protein</fullName>
    </submittedName>
</protein>
<keyword evidence="4" id="KW-0812">Transmembrane</keyword>
<proteinExistence type="predicted"/>
<dbReference type="Gene3D" id="1.10.287.470">
    <property type="entry name" value="Helix hairpin bin"/>
    <property type="match status" value="2"/>
</dbReference>
<reference evidence="7 8" key="1">
    <citation type="submission" date="2018-10" db="EMBL/GenBank/DDBJ databases">
        <title>Rhizobium etli, R. leguminosarum and a new Rhizobium genospecies from Phaseolus dumosus.</title>
        <authorList>
            <person name="Ramirez-Puebla S.T."/>
            <person name="Rogel-Hernandez M.A."/>
            <person name="Guerrero G."/>
            <person name="Ormeno-Orrillo E."/>
            <person name="Martinez-Romero J.C."/>
            <person name="Negrete-Yankelevich S."/>
            <person name="Martinez-Romero E."/>
        </authorList>
    </citation>
    <scope>NUCLEOTIDE SEQUENCE [LARGE SCALE GENOMIC DNA]</scope>
    <source>
        <strain evidence="7 8">CCGE525</strain>
    </source>
</reference>
<evidence type="ECO:0000256" key="3">
    <source>
        <dbReference type="SAM" id="MobiDB-lite"/>
    </source>
</evidence>
<dbReference type="AlphaFoldDB" id="A0A387FTQ5"/>
<feature type="region of interest" description="Disordered" evidence="3">
    <location>
        <begin position="1"/>
        <end position="62"/>
    </location>
</feature>
<gene>
    <name evidence="7" type="ORF">CCGE525_10505</name>
</gene>
<feature type="transmembrane region" description="Helical" evidence="4">
    <location>
        <begin position="66"/>
        <end position="84"/>
    </location>
</feature>
<evidence type="ECO:0000259" key="5">
    <source>
        <dbReference type="Pfam" id="PF25885"/>
    </source>
</evidence>
<feature type="coiled-coil region" evidence="2">
    <location>
        <begin position="141"/>
        <end position="175"/>
    </location>
</feature>
<evidence type="ECO:0000256" key="2">
    <source>
        <dbReference type="SAM" id="Coils"/>
    </source>
</evidence>
<dbReference type="EMBL" id="CP032694">
    <property type="protein sequence ID" value="AYG59171.1"/>
    <property type="molecule type" value="Genomic_DNA"/>
</dbReference>
<feature type="coiled-coil region" evidence="2">
    <location>
        <begin position="200"/>
        <end position="227"/>
    </location>
</feature>
<feature type="domain" description="Multidrug export protein EmrA/FarA alpha-helical hairpin" evidence="5">
    <location>
        <begin position="138"/>
        <end position="257"/>
    </location>
</feature>
<evidence type="ECO:0000313" key="8">
    <source>
        <dbReference type="Proteomes" id="UP000282195"/>
    </source>
</evidence>
<feature type="compositionally biased region" description="Low complexity" evidence="3">
    <location>
        <begin position="29"/>
        <end position="52"/>
    </location>
</feature>
<dbReference type="PANTHER" id="PTHR30386:SF19">
    <property type="entry name" value="MULTIDRUG EXPORT PROTEIN EMRA-RELATED"/>
    <property type="match status" value="1"/>
</dbReference>
<dbReference type="Pfam" id="PF25990">
    <property type="entry name" value="Beta-barrel_YknX"/>
    <property type="match status" value="1"/>
</dbReference>
<dbReference type="GO" id="GO:0055085">
    <property type="term" value="P:transmembrane transport"/>
    <property type="evidence" value="ECO:0007669"/>
    <property type="project" value="InterPro"/>
</dbReference>
<sequence length="412" mass="43448">MADASSSLRVPANANSADEQTTIEQNQGAVAEAPSSNPAPAPAAAGAAAPVATHEKPRKRRSPTRPVLFALLPVALVIGGYYYVTGGQIMSTDNAYIQADMVGVSTDVSGTVISVDVHDNEVVKKGQVLFRLKPDSFRIALEGAQAQLGAARNQILNLQASYKQALAEIEQAQADIPYYQTEYDRQQNLINSSVASKAAYDQAKHNLEAAQQKVAVAQAQAATTLAQLGGDADQPVEQNPLYLQAKAAVDNAQRELDDTIVRAPFDGITANVPSLQVGAYLSAAQQGFSLVSTTNMWISASPKETELTYVRPGQKISISVDAYPGVTWKGTVSSIAPASGASFSLLPAQNTTGNWVKVVQRIPMKISIDDMNGKPPLRMGMSVVADVDTGHARGLPDAVAGLLGKSHGQDNE</sequence>